<dbReference type="RefSeq" id="WP_311364358.1">
    <property type="nucleotide sequence ID" value="NZ_JAVRIC010000006.1"/>
</dbReference>
<dbReference type="Gene3D" id="1.10.3290.10">
    <property type="entry name" value="Fido-like domain"/>
    <property type="match status" value="1"/>
</dbReference>
<dbReference type="EMBL" id="JAVRIC010000006">
    <property type="protein sequence ID" value="MDT0496964.1"/>
    <property type="molecule type" value="Genomic_DNA"/>
</dbReference>
<comment type="caution">
    <text evidence="1">The sequence shown here is derived from an EMBL/GenBank/DDBJ whole genome shotgun (WGS) entry which is preliminary data.</text>
</comment>
<dbReference type="Proteomes" id="UP001254608">
    <property type="component" value="Unassembled WGS sequence"/>
</dbReference>
<dbReference type="InterPro" id="IPR036597">
    <property type="entry name" value="Fido-like_dom_sf"/>
</dbReference>
<sequence>MSNRYAADGAQSSAELDSDGRVLANKLQITDPDERDEVELILLEQLYESVVVHKLPQRVITVDLVGWYRQWLGNVYEWAGNFRSLNASKDGFMFAAAAQIPPLLADAGGV</sequence>
<gene>
    <name evidence="1" type="ORF">RM530_06235</name>
</gene>
<reference evidence="1 2" key="1">
    <citation type="submission" date="2023-09" db="EMBL/GenBank/DDBJ databases">
        <authorList>
            <person name="Rey-Velasco X."/>
        </authorList>
    </citation>
    <scope>NUCLEOTIDE SEQUENCE [LARGE SCALE GENOMIC DNA]</scope>
    <source>
        <strain evidence="1 2">W345</strain>
    </source>
</reference>
<organism evidence="1 2">
    <name type="scientific">Banduia mediterranea</name>
    <dbReference type="NCBI Taxonomy" id="3075609"/>
    <lineage>
        <taxon>Bacteria</taxon>
        <taxon>Pseudomonadati</taxon>
        <taxon>Pseudomonadota</taxon>
        <taxon>Gammaproteobacteria</taxon>
        <taxon>Nevskiales</taxon>
        <taxon>Algiphilaceae</taxon>
        <taxon>Banduia</taxon>
    </lineage>
</organism>
<evidence type="ECO:0008006" key="3">
    <source>
        <dbReference type="Google" id="ProtNLM"/>
    </source>
</evidence>
<dbReference type="SUPFAM" id="SSF140931">
    <property type="entry name" value="Fic-like"/>
    <property type="match status" value="1"/>
</dbReference>
<proteinExistence type="predicted"/>
<evidence type="ECO:0000313" key="2">
    <source>
        <dbReference type="Proteomes" id="UP001254608"/>
    </source>
</evidence>
<accession>A0ABU2WH49</accession>
<evidence type="ECO:0000313" key="1">
    <source>
        <dbReference type="EMBL" id="MDT0496964.1"/>
    </source>
</evidence>
<name>A0ABU2WH49_9GAMM</name>
<protein>
    <recommendedName>
        <fullName evidence="3">Transposase</fullName>
    </recommendedName>
</protein>
<keyword evidence="2" id="KW-1185">Reference proteome</keyword>